<dbReference type="RefSeq" id="WP_136726728.1">
    <property type="nucleotide sequence ID" value="NZ_SUMC01000031.1"/>
</dbReference>
<protein>
    <submittedName>
        <fullName evidence="4">ATP-binding protein</fullName>
    </submittedName>
</protein>
<dbReference type="Gene3D" id="3.30.565.10">
    <property type="entry name" value="Histidine kinase-like ATPase, C-terminal domain"/>
    <property type="match status" value="1"/>
</dbReference>
<keyword evidence="5" id="KW-1185">Reference proteome</keyword>
<dbReference type="InterPro" id="IPR003594">
    <property type="entry name" value="HATPase_dom"/>
</dbReference>
<dbReference type="GO" id="GO:0005524">
    <property type="term" value="F:ATP binding"/>
    <property type="evidence" value="ECO:0007669"/>
    <property type="project" value="UniProtKB-KW"/>
</dbReference>
<sequence>MDEYMSSVRVWGLTCPGSLEEVSRARRWTRDILNNSPCADDAALIVSELGTNALVHTTSGHDTGAFHITLALSEHVVAISVTDSGSADTTPRVEHPDDDTPRGRGLGMVAILATHVQVHGDHHGRTVTAELRIPPPRREDTPWL</sequence>
<keyword evidence="1" id="KW-0418">Kinase</keyword>
<keyword evidence="4" id="KW-0547">Nucleotide-binding</keyword>
<proteinExistence type="predicted"/>
<keyword evidence="1" id="KW-0723">Serine/threonine-protein kinase</keyword>
<dbReference type="InterPro" id="IPR036890">
    <property type="entry name" value="HATPase_C_sf"/>
</dbReference>
<dbReference type="Proteomes" id="UP000305778">
    <property type="component" value="Unassembled WGS sequence"/>
</dbReference>
<dbReference type="PANTHER" id="PTHR35526:SF3">
    <property type="entry name" value="ANTI-SIGMA-F FACTOR RSBW"/>
    <property type="match status" value="1"/>
</dbReference>
<dbReference type="PANTHER" id="PTHR35526">
    <property type="entry name" value="ANTI-SIGMA-F FACTOR RSBW-RELATED"/>
    <property type="match status" value="1"/>
</dbReference>
<keyword evidence="4" id="KW-0067">ATP-binding</keyword>
<comment type="caution">
    <text evidence="4">The sequence shown here is derived from an EMBL/GenBank/DDBJ whole genome shotgun (WGS) entry which is preliminary data.</text>
</comment>
<accession>A0A4V5MZR1</accession>
<dbReference type="AlphaFoldDB" id="A0A4V5MZR1"/>
<evidence type="ECO:0000313" key="5">
    <source>
        <dbReference type="Proteomes" id="UP000305778"/>
    </source>
</evidence>
<organism evidence="4 5">
    <name type="scientific">Actinacidiphila oryziradicis</name>
    <dbReference type="NCBI Taxonomy" id="2571141"/>
    <lineage>
        <taxon>Bacteria</taxon>
        <taxon>Bacillati</taxon>
        <taxon>Actinomycetota</taxon>
        <taxon>Actinomycetes</taxon>
        <taxon>Kitasatosporales</taxon>
        <taxon>Streptomycetaceae</taxon>
        <taxon>Actinacidiphila</taxon>
    </lineage>
</organism>
<dbReference type="SUPFAM" id="SSF55874">
    <property type="entry name" value="ATPase domain of HSP90 chaperone/DNA topoisomerase II/histidine kinase"/>
    <property type="match status" value="1"/>
</dbReference>
<dbReference type="Pfam" id="PF13581">
    <property type="entry name" value="HATPase_c_2"/>
    <property type="match status" value="1"/>
</dbReference>
<reference evidence="4 5" key="1">
    <citation type="submission" date="2019-04" db="EMBL/GenBank/DDBJ databases">
        <title>Streptomyces oryziradicis sp. nov., a novel actinomycete isolated from rhizosphere soil of rice (Oryza sativa L.).</title>
        <authorList>
            <person name="Li C."/>
        </authorList>
    </citation>
    <scope>NUCLEOTIDE SEQUENCE [LARGE SCALE GENOMIC DNA]</scope>
    <source>
        <strain evidence="4 5">NEAU-C40</strain>
    </source>
</reference>
<feature type="compositionally biased region" description="Basic and acidic residues" evidence="2">
    <location>
        <begin position="91"/>
        <end position="102"/>
    </location>
</feature>
<dbReference type="CDD" id="cd16936">
    <property type="entry name" value="HATPase_RsbW-like"/>
    <property type="match status" value="1"/>
</dbReference>
<evidence type="ECO:0000313" key="4">
    <source>
        <dbReference type="EMBL" id="TKA08349.1"/>
    </source>
</evidence>
<evidence type="ECO:0000256" key="1">
    <source>
        <dbReference type="ARBA" id="ARBA00022527"/>
    </source>
</evidence>
<evidence type="ECO:0000259" key="3">
    <source>
        <dbReference type="Pfam" id="PF13581"/>
    </source>
</evidence>
<evidence type="ECO:0000256" key="2">
    <source>
        <dbReference type="SAM" id="MobiDB-lite"/>
    </source>
</evidence>
<feature type="region of interest" description="Disordered" evidence="2">
    <location>
        <begin position="83"/>
        <end position="102"/>
    </location>
</feature>
<dbReference type="OrthoDB" id="3871793at2"/>
<feature type="domain" description="Histidine kinase/HSP90-like ATPase" evidence="3">
    <location>
        <begin position="17"/>
        <end position="129"/>
    </location>
</feature>
<keyword evidence="1" id="KW-0808">Transferase</keyword>
<dbReference type="EMBL" id="SUMC01000031">
    <property type="protein sequence ID" value="TKA08349.1"/>
    <property type="molecule type" value="Genomic_DNA"/>
</dbReference>
<name>A0A4V5MZR1_9ACTN</name>
<dbReference type="InterPro" id="IPR050267">
    <property type="entry name" value="Anti-sigma-factor_SerPK"/>
</dbReference>
<gene>
    <name evidence="4" type="ORF">FCI23_28015</name>
</gene>
<dbReference type="GO" id="GO:0004674">
    <property type="term" value="F:protein serine/threonine kinase activity"/>
    <property type="evidence" value="ECO:0007669"/>
    <property type="project" value="UniProtKB-KW"/>
</dbReference>